<accession>A0ABS9TX99</accession>
<dbReference type="InterPro" id="IPR006176">
    <property type="entry name" value="3-OHacyl-CoA_DH_NAD-bd"/>
</dbReference>
<dbReference type="SUPFAM" id="SSF48179">
    <property type="entry name" value="6-phosphogluconate dehydrogenase C-terminal domain-like"/>
    <property type="match status" value="2"/>
</dbReference>
<protein>
    <submittedName>
        <fullName evidence="5">3-hydroxyacyl-CoA dehydrogenase family protein</fullName>
    </submittedName>
</protein>
<gene>
    <name evidence="5" type="ORF">L0M17_02695</name>
</gene>
<dbReference type="EMBL" id="JAKZBV010000001">
    <property type="protein sequence ID" value="MCH6468902.1"/>
    <property type="molecule type" value="Genomic_DNA"/>
</dbReference>
<dbReference type="InterPro" id="IPR006108">
    <property type="entry name" value="3HC_DH_C"/>
</dbReference>
<dbReference type="RefSeq" id="WP_241050965.1">
    <property type="nucleotide sequence ID" value="NZ_JAKZBV010000001.1"/>
</dbReference>
<evidence type="ECO:0000259" key="4">
    <source>
        <dbReference type="Pfam" id="PF02737"/>
    </source>
</evidence>
<name>A0ABS9TX99_9MICC</name>
<dbReference type="SUPFAM" id="SSF51735">
    <property type="entry name" value="NAD(P)-binding Rossmann-fold domains"/>
    <property type="match status" value="1"/>
</dbReference>
<dbReference type="PANTHER" id="PTHR43612:SF3">
    <property type="entry name" value="TRIFUNCTIONAL ENZYME SUBUNIT ALPHA, MITOCHONDRIAL"/>
    <property type="match status" value="1"/>
</dbReference>
<evidence type="ECO:0000313" key="6">
    <source>
        <dbReference type="Proteomes" id="UP001202922"/>
    </source>
</evidence>
<feature type="transmembrane region" description="Helical" evidence="2">
    <location>
        <begin position="12"/>
        <end position="29"/>
    </location>
</feature>
<comment type="caution">
    <text evidence="5">The sequence shown here is derived from an EMBL/GenBank/DDBJ whole genome shotgun (WGS) entry which is preliminary data.</text>
</comment>
<sequence>MTGSDSLGVAKIGVVGAGLMASQLALLFARKLRVPVVISDLSEERVRDAVVRMRSRLERDAARGRLGPAEAEQIAALISGTTDPSDFAGCTAVIEAVFEELEVKRGVFRAVEAVVSPEALLLTNTSSLSVAAMAEGLRHPERVVGFHFFNPVAVLPLLELVRTPFASEAAMAAAAGLAERLGKTAVPVADSPGFVVNRLLTRLFDEVLEEIDDGGDPVAVDRALVPWGLPMTPLALIDYIGPAVQAHICTALHAAFPDRFREPASLAAVVAAGLPGFLRADGTLRPEVRELLPEPHDVDPEDVRERVRAALAEEVQLMLEEGAVGSAEDLDLCMVLGANYPQGGLTPLLAERVTA</sequence>
<dbReference type="PANTHER" id="PTHR43612">
    <property type="entry name" value="TRIFUNCTIONAL ENZYME SUBUNIT ALPHA"/>
    <property type="match status" value="1"/>
</dbReference>
<keyword evidence="1" id="KW-0560">Oxidoreductase</keyword>
<keyword evidence="2" id="KW-0812">Transmembrane</keyword>
<evidence type="ECO:0000256" key="2">
    <source>
        <dbReference type="SAM" id="Phobius"/>
    </source>
</evidence>
<dbReference type="InterPro" id="IPR036291">
    <property type="entry name" value="NAD(P)-bd_dom_sf"/>
</dbReference>
<evidence type="ECO:0000259" key="3">
    <source>
        <dbReference type="Pfam" id="PF00725"/>
    </source>
</evidence>
<proteinExistence type="predicted"/>
<evidence type="ECO:0000256" key="1">
    <source>
        <dbReference type="ARBA" id="ARBA00023002"/>
    </source>
</evidence>
<dbReference type="Pfam" id="PF02737">
    <property type="entry name" value="3HCDH_N"/>
    <property type="match status" value="1"/>
</dbReference>
<feature type="domain" description="3-hydroxyacyl-CoA dehydrogenase C-terminal" evidence="3">
    <location>
        <begin position="193"/>
        <end position="275"/>
    </location>
</feature>
<dbReference type="InterPro" id="IPR008927">
    <property type="entry name" value="6-PGluconate_DH-like_C_sf"/>
</dbReference>
<reference evidence="5 6" key="1">
    <citation type="submission" date="2022-03" db="EMBL/GenBank/DDBJ databases">
        <title>Sinomonas sp. isolated from a soil.</title>
        <authorList>
            <person name="Han J."/>
            <person name="Kim D.-U."/>
        </authorList>
    </citation>
    <scope>NUCLEOTIDE SEQUENCE [LARGE SCALE GENOMIC DNA]</scope>
    <source>
        <strain evidence="5 6">5-5</strain>
    </source>
</reference>
<keyword evidence="2" id="KW-1133">Transmembrane helix</keyword>
<keyword evidence="6" id="KW-1185">Reference proteome</keyword>
<organism evidence="5 6">
    <name type="scientific">Sinomonas terrae</name>
    <dbReference type="NCBI Taxonomy" id="2908838"/>
    <lineage>
        <taxon>Bacteria</taxon>
        <taxon>Bacillati</taxon>
        <taxon>Actinomycetota</taxon>
        <taxon>Actinomycetes</taxon>
        <taxon>Micrococcales</taxon>
        <taxon>Micrococcaceae</taxon>
        <taxon>Sinomonas</taxon>
    </lineage>
</organism>
<dbReference type="InterPro" id="IPR050136">
    <property type="entry name" value="FA_oxidation_alpha_subunit"/>
</dbReference>
<dbReference type="Gene3D" id="3.40.50.720">
    <property type="entry name" value="NAD(P)-binding Rossmann-like Domain"/>
    <property type="match status" value="1"/>
</dbReference>
<keyword evidence="2" id="KW-0472">Membrane</keyword>
<dbReference type="Proteomes" id="UP001202922">
    <property type="component" value="Unassembled WGS sequence"/>
</dbReference>
<dbReference type="Gene3D" id="1.10.1040.50">
    <property type="match status" value="1"/>
</dbReference>
<evidence type="ECO:0000313" key="5">
    <source>
        <dbReference type="EMBL" id="MCH6468902.1"/>
    </source>
</evidence>
<dbReference type="Pfam" id="PF00725">
    <property type="entry name" value="3HCDH"/>
    <property type="match status" value="1"/>
</dbReference>
<feature type="domain" description="3-hydroxyacyl-CoA dehydrogenase NAD binding" evidence="4">
    <location>
        <begin position="11"/>
        <end position="190"/>
    </location>
</feature>